<dbReference type="Proteomes" id="UP000017836">
    <property type="component" value="Unassembled WGS sequence"/>
</dbReference>
<sequence>MREREKRWGHKFVVAPGYCEEEKSAEKDRVVGAVSPGLNAHMKVIVGDEAMGAASLFTVKEKKSTERDRKKEEEENERRESRVEV</sequence>
<reference evidence="3" key="1">
    <citation type="journal article" date="2013" name="Science">
        <title>The Amborella genome and the evolution of flowering plants.</title>
        <authorList>
            <consortium name="Amborella Genome Project"/>
        </authorList>
    </citation>
    <scope>NUCLEOTIDE SEQUENCE [LARGE SCALE GENOMIC DNA]</scope>
</reference>
<protein>
    <submittedName>
        <fullName evidence="2">Uncharacterized protein</fullName>
    </submittedName>
</protein>
<evidence type="ECO:0000313" key="2">
    <source>
        <dbReference type="EMBL" id="ERN00066.1"/>
    </source>
</evidence>
<dbReference type="HOGENOM" id="CLU_2515675_0_0_1"/>
<organism evidence="2 3">
    <name type="scientific">Amborella trichopoda</name>
    <dbReference type="NCBI Taxonomy" id="13333"/>
    <lineage>
        <taxon>Eukaryota</taxon>
        <taxon>Viridiplantae</taxon>
        <taxon>Streptophyta</taxon>
        <taxon>Embryophyta</taxon>
        <taxon>Tracheophyta</taxon>
        <taxon>Spermatophyta</taxon>
        <taxon>Magnoliopsida</taxon>
        <taxon>Amborellales</taxon>
        <taxon>Amborellaceae</taxon>
        <taxon>Amborella</taxon>
    </lineage>
</organism>
<dbReference type="Gramene" id="ERN00066">
    <property type="protein sequence ID" value="ERN00066"/>
    <property type="gene ID" value="AMTR_s00105p00106350"/>
</dbReference>
<feature type="region of interest" description="Disordered" evidence="1">
    <location>
        <begin position="61"/>
        <end position="85"/>
    </location>
</feature>
<name>W1NXR6_AMBTC</name>
<gene>
    <name evidence="2" type="ORF">AMTR_s00105p00106350</name>
</gene>
<evidence type="ECO:0000313" key="3">
    <source>
        <dbReference type="Proteomes" id="UP000017836"/>
    </source>
</evidence>
<keyword evidence="3" id="KW-1185">Reference proteome</keyword>
<dbReference type="AlphaFoldDB" id="W1NXR6"/>
<accession>W1NXR6</accession>
<proteinExistence type="predicted"/>
<evidence type="ECO:0000256" key="1">
    <source>
        <dbReference type="SAM" id="MobiDB-lite"/>
    </source>
</evidence>
<dbReference type="EMBL" id="KI394961">
    <property type="protein sequence ID" value="ERN00066.1"/>
    <property type="molecule type" value="Genomic_DNA"/>
</dbReference>